<dbReference type="AlphaFoldDB" id="A0A087E0S8"/>
<organism evidence="1 2">
    <name type="scientific">Bifidobacterium subtile</name>
    <dbReference type="NCBI Taxonomy" id="77635"/>
    <lineage>
        <taxon>Bacteria</taxon>
        <taxon>Bacillati</taxon>
        <taxon>Actinomycetota</taxon>
        <taxon>Actinomycetes</taxon>
        <taxon>Bifidobacteriales</taxon>
        <taxon>Bifidobacteriaceae</taxon>
        <taxon>Bifidobacterium</taxon>
    </lineage>
</organism>
<evidence type="ECO:0000313" key="1">
    <source>
        <dbReference type="EMBL" id="KFJ01379.1"/>
    </source>
</evidence>
<gene>
    <name evidence="1" type="ORF">BISU_1940</name>
</gene>
<dbReference type="EMBL" id="JGZR01000010">
    <property type="protein sequence ID" value="KFJ01379.1"/>
    <property type="molecule type" value="Genomic_DNA"/>
</dbReference>
<evidence type="ECO:0000313" key="2">
    <source>
        <dbReference type="Proteomes" id="UP000029055"/>
    </source>
</evidence>
<dbReference type="STRING" id="77635.BISU_1940"/>
<keyword evidence="2" id="KW-1185">Reference proteome</keyword>
<dbReference type="Proteomes" id="UP000029055">
    <property type="component" value="Unassembled WGS sequence"/>
</dbReference>
<sequence>MSGKNGEAVLFSAETRLRREDDGVRMDMWEPCGEAWEGKPEPDTMPAWCLMGCRMRGRG</sequence>
<accession>A0A087E0S8</accession>
<reference evidence="1 2" key="1">
    <citation type="submission" date="2014-03" db="EMBL/GenBank/DDBJ databases">
        <title>Genomics of Bifidobacteria.</title>
        <authorList>
            <person name="Ventura M."/>
            <person name="Milani C."/>
            <person name="Lugli G.A."/>
        </authorList>
    </citation>
    <scope>NUCLEOTIDE SEQUENCE [LARGE SCALE GENOMIC DNA]</scope>
    <source>
        <strain evidence="1 2">LMG 11597</strain>
    </source>
</reference>
<dbReference type="RefSeq" id="WP_024464604.1">
    <property type="nucleotide sequence ID" value="NZ_CP062939.1"/>
</dbReference>
<proteinExistence type="predicted"/>
<name>A0A087E0S8_9BIFI</name>
<protein>
    <submittedName>
        <fullName evidence="1">Uncharacterized protein</fullName>
    </submittedName>
</protein>
<comment type="caution">
    <text evidence="1">The sequence shown here is derived from an EMBL/GenBank/DDBJ whole genome shotgun (WGS) entry which is preliminary data.</text>
</comment>